<sequence length="737" mass="80387">MNGLTSRRWKSRLNHKTENNYVMFKEQQDLPKPGLDSNKTDFVSKIQKQVKIPETQKIVSQVKNVVSTGQQFLNQPLIPNEPTVIQEKIWAKQPTSKIFNAEGIPENALAGINRVVRLDIHVEGKSIKYFKHFKLSQSAVKHHTFDLILAHDTLGNAENHNLEEAQNFLGKRITVVFRYKDVEESPERNFVGVITEVGFSQEKGSLGDLVLSGFSPTVLLDAAPHIQSFGGAQPMSLNSIATEVIKEGLGQGKYDFRADARHGNVPYSSQYEETHYNYLARIAEAYGEQFFYDGEVLHFGQLPPQEKPVVLTYGSNLTDVKIKMKAQHVNPSFYGYNSSKNEKFKGGNTKINHTSDIAKRAYEISERTFQTPSLRVAPIKASSFMDIDASQKGTAGSKAAEVFITSGNTTVPFLYPGCIADIEMRKTDSNDTSYFTKLMLIEVTHEVDARGYYEGSFQAIASDTGFIPRPEFVVPAAEPQFGKVISNTDPLNQGRVQVQFDWQSGKDTTEFIRVMSPDAGSSDKVGKNRGFMSIPEVGDQVIVNFVHLHPDRPFVMGGMYHGAIGSGGGTGNNIMSFSGRSGAELKYDNGAGSMNLKDQGGANMNFDGTGNATTNANTNHTVNAGSTNVINVGGKKDAPPQSLLKMDAGGNITLDGKTSITFQVGGNKIVIDKKGITGTVAEGNISFDATAGTFTIHSKGIMDIKTDEDLTIDSKSSKINSSGPTNITGADVEINKG</sequence>
<reference evidence="3 4" key="1">
    <citation type="submission" date="2014-07" db="EMBL/GenBank/DDBJ databases">
        <title>Genome of Chryseobacterium vrystaatense LMG 22846.</title>
        <authorList>
            <person name="Pipes S.E."/>
            <person name="Stropko S.J."/>
            <person name="Newman J.D."/>
        </authorList>
    </citation>
    <scope>NUCLEOTIDE SEQUENCE [LARGE SCALE GENOMIC DNA]</scope>
    <source>
        <strain evidence="3 4">LMG 22846</strain>
    </source>
</reference>
<organism evidence="3 4">
    <name type="scientific">Chryseobacterium vrystaatense</name>
    <dbReference type="NCBI Taxonomy" id="307480"/>
    <lineage>
        <taxon>Bacteria</taxon>
        <taxon>Pseudomonadati</taxon>
        <taxon>Bacteroidota</taxon>
        <taxon>Flavobacteriia</taxon>
        <taxon>Flavobacteriales</taxon>
        <taxon>Weeksellaceae</taxon>
        <taxon>Chryseobacterium group</taxon>
        <taxon>Chryseobacterium</taxon>
    </lineage>
</organism>
<feature type="domain" description="Gp5/Type VI secretion system Vgr protein OB-fold" evidence="2">
    <location>
        <begin position="482"/>
        <end position="560"/>
    </location>
</feature>
<keyword evidence="4" id="KW-1185">Reference proteome</keyword>
<gene>
    <name evidence="3" type="ORF">IW16_11695</name>
</gene>
<evidence type="ECO:0000256" key="1">
    <source>
        <dbReference type="SAM" id="MobiDB-lite"/>
    </source>
</evidence>
<protein>
    <submittedName>
        <fullName evidence="3">Vgr family protein</fullName>
    </submittedName>
</protein>
<dbReference type="Pfam" id="PF04717">
    <property type="entry name" value="Phage_base_V"/>
    <property type="match status" value="1"/>
</dbReference>
<name>A0ABR4UNP9_9FLAO</name>
<dbReference type="Pfam" id="PF05954">
    <property type="entry name" value="Phage_GPD"/>
    <property type="match status" value="1"/>
</dbReference>
<evidence type="ECO:0000313" key="3">
    <source>
        <dbReference type="EMBL" id="KFF26509.1"/>
    </source>
</evidence>
<dbReference type="Gene3D" id="3.55.50.10">
    <property type="entry name" value="Baseplate protein-like domains"/>
    <property type="match status" value="1"/>
</dbReference>
<dbReference type="InterPro" id="IPR006531">
    <property type="entry name" value="Gp5/Vgr_OB"/>
</dbReference>
<dbReference type="EMBL" id="JPRI01000003">
    <property type="protein sequence ID" value="KFF26509.1"/>
    <property type="molecule type" value="Genomic_DNA"/>
</dbReference>
<dbReference type="SUPFAM" id="SSF69349">
    <property type="entry name" value="Phage fibre proteins"/>
    <property type="match status" value="1"/>
</dbReference>
<dbReference type="InterPro" id="IPR037026">
    <property type="entry name" value="Vgr_OB-fold_dom_sf"/>
</dbReference>
<evidence type="ECO:0000259" key="2">
    <source>
        <dbReference type="Pfam" id="PF04717"/>
    </source>
</evidence>
<dbReference type="Proteomes" id="UP000028719">
    <property type="component" value="Unassembled WGS sequence"/>
</dbReference>
<feature type="compositionally biased region" description="Polar residues" evidence="1">
    <location>
        <begin position="715"/>
        <end position="728"/>
    </location>
</feature>
<dbReference type="SUPFAM" id="SSF69255">
    <property type="entry name" value="gp5 N-terminal domain-like"/>
    <property type="match status" value="1"/>
</dbReference>
<accession>A0ABR4UNP9</accession>
<feature type="region of interest" description="Disordered" evidence="1">
    <location>
        <begin position="715"/>
        <end position="737"/>
    </location>
</feature>
<dbReference type="Gene3D" id="2.40.50.230">
    <property type="entry name" value="Gp5 N-terminal domain"/>
    <property type="match status" value="1"/>
</dbReference>
<proteinExistence type="predicted"/>
<evidence type="ECO:0000313" key="4">
    <source>
        <dbReference type="Proteomes" id="UP000028719"/>
    </source>
</evidence>
<comment type="caution">
    <text evidence="3">The sequence shown here is derived from an EMBL/GenBank/DDBJ whole genome shotgun (WGS) entry which is preliminary data.</text>
</comment>
<dbReference type="SUPFAM" id="SSF69279">
    <property type="entry name" value="Phage tail proteins"/>
    <property type="match status" value="1"/>
</dbReference>